<name>A0A318MRQ5_FRIPE</name>
<sequence length="593" mass="69762">MELSVKILNGKREGCCFTLTSPNLYFYENEALEFKLTLDTKHHYISIFFYETELNYTESKFIETNSIEYIWKPKRHAIYGYECLFHNYFGIAELSLNIDSHETTYQMEVLATKINAFRTEKMLSFLIHQDSNVLWSFLRATRIRAGKPVGDISVDHSIEHLEITIKQIESLLTHIFNKPMVKVIPKTNYVSLRDNHNIDDTTLAWISDNLDKLFEIDNSVDALLELDNKFYSIHSLQTNILVNDTDIYENQVLHGFIHRLRAEAKSIISKLNASPNNNFTKNYELGYESLFNQLNNMLKKLNKYKIKKCESLIKRLDFLLYKLNKNIPIKTIHKGVPTFTQKVKHNFLYLSYFKKIIEWDRNGKTDWSTTEELFAIKNIPTLFEYYLFFYIKGILTEKFGEFLLVNYNHSDIRFVFEKCKEQIILEYQPKFWVKSHQEKNALNLINSEKWTIGKNKTIRERNPSYKYSLRSPDILLTYFGSLGTMSCFIIDAKYTTDDKVFSHYLAELTLKYLHGIHHIDSRKNHSIGLMLVNPCEEESIKHFHHDDYNIFSNDPIIPALICSSIVIEENTVSNHFSSSIIRVVDLMREKASK</sequence>
<evidence type="ECO:0008006" key="3">
    <source>
        <dbReference type="Google" id="ProtNLM"/>
    </source>
</evidence>
<gene>
    <name evidence="1" type="ORF">DKK76_05045</name>
</gene>
<comment type="caution">
    <text evidence="1">The sequence shown here is derived from an EMBL/GenBank/DDBJ whole genome shotgun (WGS) entry which is preliminary data.</text>
</comment>
<organism evidence="1 2">
    <name type="scientific">Frischella perrara</name>
    <dbReference type="NCBI Taxonomy" id="1267021"/>
    <lineage>
        <taxon>Bacteria</taxon>
        <taxon>Pseudomonadati</taxon>
        <taxon>Pseudomonadota</taxon>
        <taxon>Gammaproteobacteria</taxon>
        <taxon>Orbales</taxon>
        <taxon>Orbaceae</taxon>
        <taxon>Frischella</taxon>
    </lineage>
</organism>
<dbReference type="EMBL" id="QGLM01000012">
    <property type="protein sequence ID" value="PXY95485.1"/>
    <property type="molecule type" value="Genomic_DNA"/>
</dbReference>
<protein>
    <recommendedName>
        <fullName evidence="3">DUF2357 domain-containing protein</fullName>
    </recommendedName>
</protein>
<evidence type="ECO:0000313" key="2">
    <source>
        <dbReference type="Proteomes" id="UP000247838"/>
    </source>
</evidence>
<dbReference type="AlphaFoldDB" id="A0A318MRQ5"/>
<accession>A0A318MRQ5</accession>
<evidence type="ECO:0000313" key="1">
    <source>
        <dbReference type="EMBL" id="PXY95485.1"/>
    </source>
</evidence>
<proteinExistence type="predicted"/>
<dbReference type="Proteomes" id="UP000247838">
    <property type="component" value="Unassembled WGS sequence"/>
</dbReference>
<reference evidence="1 2" key="1">
    <citation type="submission" date="2018-05" db="EMBL/GenBank/DDBJ databases">
        <title>Reference genomes for bee gut microbiota database.</title>
        <authorList>
            <person name="Ellegaard K.M."/>
        </authorList>
    </citation>
    <scope>NUCLEOTIDE SEQUENCE [LARGE SCALE GENOMIC DNA]</scope>
    <source>
        <strain evidence="1 2">ESL0167</strain>
    </source>
</reference>
<dbReference type="RefSeq" id="WP_110443409.1">
    <property type="nucleotide sequence ID" value="NZ_QGLM01000012.1"/>
</dbReference>